<dbReference type="InterPro" id="IPR014255">
    <property type="entry name" value="Spore_coat_CotS"/>
</dbReference>
<dbReference type="SUPFAM" id="SSF56112">
    <property type="entry name" value="Protein kinase-like (PK-like)"/>
    <property type="match status" value="1"/>
</dbReference>
<dbReference type="EMBL" id="CYZV01000009">
    <property type="protein sequence ID" value="CUN93432.1"/>
    <property type="molecule type" value="Genomic_DNA"/>
</dbReference>
<dbReference type="InterPro" id="IPR002575">
    <property type="entry name" value="Aminoglycoside_PTrfase"/>
</dbReference>
<reference evidence="2 3" key="1">
    <citation type="submission" date="2015-09" db="EMBL/GenBank/DDBJ databases">
        <authorList>
            <consortium name="Pathogen Informatics"/>
        </authorList>
    </citation>
    <scope>NUCLEOTIDE SEQUENCE [LARGE SCALE GENOMIC DNA]</scope>
    <source>
        <strain evidence="2 3">2789STDY5834855</strain>
    </source>
</reference>
<dbReference type="Proteomes" id="UP000095558">
    <property type="component" value="Unassembled WGS sequence"/>
</dbReference>
<evidence type="ECO:0000259" key="1">
    <source>
        <dbReference type="Pfam" id="PF01636"/>
    </source>
</evidence>
<dbReference type="GeneID" id="83011288"/>
<dbReference type="Gene3D" id="3.30.200.20">
    <property type="entry name" value="Phosphorylase Kinase, domain 1"/>
    <property type="match status" value="1"/>
</dbReference>
<evidence type="ECO:0000313" key="3">
    <source>
        <dbReference type="Proteomes" id="UP000095558"/>
    </source>
</evidence>
<dbReference type="PANTHER" id="PTHR39179:SF1">
    <property type="entry name" value="SPORE COAT PROTEIN I"/>
    <property type="match status" value="1"/>
</dbReference>
<dbReference type="GO" id="GO:0042601">
    <property type="term" value="C:endospore-forming forespore"/>
    <property type="evidence" value="ECO:0007669"/>
    <property type="project" value="TreeGrafter"/>
</dbReference>
<dbReference type="InterPro" id="IPR011009">
    <property type="entry name" value="Kinase-like_dom_sf"/>
</dbReference>
<evidence type="ECO:0000313" key="2">
    <source>
        <dbReference type="EMBL" id="CUN93432.1"/>
    </source>
</evidence>
<proteinExistence type="predicted"/>
<name>A0A174AXX8_9CLOT</name>
<dbReference type="PANTHER" id="PTHR39179">
    <property type="entry name" value="SPORE COAT PROTEIN I"/>
    <property type="match status" value="1"/>
</dbReference>
<dbReference type="Gene3D" id="3.90.1200.10">
    <property type="match status" value="1"/>
</dbReference>
<dbReference type="AlphaFoldDB" id="A0A174AXX8"/>
<accession>A0A174AXX8</accession>
<keyword evidence="2" id="KW-0946">Virion</keyword>
<keyword evidence="2" id="KW-0167">Capsid protein</keyword>
<protein>
    <submittedName>
        <fullName evidence="2">Spore coat protein CotS</fullName>
    </submittedName>
</protein>
<dbReference type="InterPro" id="IPR047175">
    <property type="entry name" value="CotS-like"/>
</dbReference>
<organism evidence="2 3">
    <name type="scientific">Clostridium disporicum</name>
    <dbReference type="NCBI Taxonomy" id="84024"/>
    <lineage>
        <taxon>Bacteria</taxon>
        <taxon>Bacillati</taxon>
        <taxon>Bacillota</taxon>
        <taxon>Clostridia</taxon>
        <taxon>Eubacteriales</taxon>
        <taxon>Clostridiaceae</taxon>
        <taxon>Clostridium</taxon>
    </lineage>
</organism>
<gene>
    <name evidence="2" type="primary">cotS2</name>
    <name evidence="2" type="ORF">ERS852470_01048</name>
</gene>
<dbReference type="RefSeq" id="WP_042396375.1">
    <property type="nucleotide sequence ID" value="NZ_CYYT01000011.1"/>
</dbReference>
<dbReference type="Pfam" id="PF01636">
    <property type="entry name" value="APH"/>
    <property type="match status" value="1"/>
</dbReference>
<feature type="domain" description="Aminoglycoside phosphotransferase" evidence="1">
    <location>
        <begin position="47"/>
        <end position="266"/>
    </location>
</feature>
<dbReference type="OrthoDB" id="9771902at2"/>
<sequence length="350" mass="41473">MNNENNVIDIDNIRKNILPKFFLDNADITMIKFKDTDKQRAVFKISSNNKNYCLKKVYYDERNLLFVYSAMEWLYRNNIKVPKLLPSYDKCRYIIYEGMLFILTPWVEGEKCDFDSLSDLNLSIETLAKLHKCSKDFSPIDGSEKRIGLEDYYLSVNKHFNELLENANLAFSYKDKFSKIYLKNFDNNLALAKLSLEISSSINNNDLSISLCHGDYVNKNILINKSNNDVWIIDFDKCKIDYSAHDISYFLRRLLKRNTTNWNSALTVNILNTYRKYNNLSKSDLKYILAYLAFPQKYWKISRDYYKNIDKCNKNSFISLLTKGLNHSEAQLDYINNMIDIYKRYYDIKF</sequence>
<dbReference type="NCBIfam" id="TIGR02906">
    <property type="entry name" value="spore_CotS"/>
    <property type="match status" value="1"/>
</dbReference>